<reference evidence="14 15" key="1">
    <citation type="submission" date="2017-04" db="EMBL/GenBank/DDBJ databases">
        <title>Genome sequencing of [Candida] sorbophila.</title>
        <authorList>
            <person name="Ahn J.O."/>
        </authorList>
    </citation>
    <scope>NUCLEOTIDE SEQUENCE [LARGE SCALE GENOMIC DNA]</scope>
    <source>
        <strain evidence="14 15">DS02</strain>
    </source>
</reference>
<keyword evidence="7 10" id="KW-0698">rRNA processing</keyword>
<feature type="compositionally biased region" description="Acidic residues" evidence="11">
    <location>
        <begin position="51"/>
        <end position="70"/>
    </location>
</feature>
<name>A0A2T0FGF6_9ASCO</name>
<feature type="region of interest" description="Disordered" evidence="11">
    <location>
        <begin position="40"/>
        <end position="74"/>
    </location>
</feature>
<feature type="domain" description="UTP25 NTP hydrolase-like" evidence="13">
    <location>
        <begin position="163"/>
        <end position="416"/>
    </location>
</feature>
<dbReference type="Proteomes" id="UP000238350">
    <property type="component" value="Unassembled WGS sequence"/>
</dbReference>
<dbReference type="FunFam" id="3.40.50.300:FF:002356">
    <property type="entry name" value="U3 small nucleolar RNA-associated protein 25"/>
    <property type="match status" value="1"/>
</dbReference>
<proteinExistence type="inferred from homology"/>
<organism evidence="14 15">
    <name type="scientific">Wickerhamiella sorbophila</name>
    <dbReference type="NCBI Taxonomy" id="45607"/>
    <lineage>
        <taxon>Eukaryota</taxon>
        <taxon>Fungi</taxon>
        <taxon>Dikarya</taxon>
        <taxon>Ascomycota</taxon>
        <taxon>Saccharomycotina</taxon>
        <taxon>Dipodascomycetes</taxon>
        <taxon>Dipodascales</taxon>
        <taxon>Trichomonascaceae</taxon>
        <taxon>Wickerhamiella</taxon>
    </lineage>
</organism>
<keyword evidence="8 10" id="KW-0539">Nucleus</keyword>
<comment type="subunit">
    <text evidence="4 10">Component of the ribosomal small subunit (SSU) processome composed of at least 40 protein subunits and snoRNA U3.</text>
</comment>
<dbReference type="Pfam" id="PF06862">
    <property type="entry name" value="Utp25_C"/>
    <property type="match status" value="1"/>
</dbReference>
<comment type="caution">
    <text evidence="14">The sequence shown here is derived from an EMBL/GenBank/DDBJ whole genome shotgun (WGS) entry which is preliminary data.</text>
</comment>
<evidence type="ECO:0000256" key="1">
    <source>
        <dbReference type="ARBA" id="ARBA00002883"/>
    </source>
</evidence>
<protein>
    <recommendedName>
        <fullName evidence="5 10">U3 small nucleolar RNA-associated protein 25</fullName>
        <shortName evidence="10">U3 snoRNA-associated protein 25</shortName>
    </recommendedName>
</protein>
<keyword evidence="6 10" id="KW-0690">Ribosome biogenesis</keyword>
<evidence type="ECO:0000256" key="6">
    <source>
        <dbReference type="ARBA" id="ARBA00022517"/>
    </source>
</evidence>
<dbReference type="Gene3D" id="3.40.50.300">
    <property type="entry name" value="P-loop containing nucleotide triphosphate hydrolases"/>
    <property type="match status" value="1"/>
</dbReference>
<feature type="domain" description="UTP25 C-terminal" evidence="12">
    <location>
        <begin position="427"/>
        <end position="614"/>
    </location>
</feature>
<evidence type="ECO:0000256" key="8">
    <source>
        <dbReference type="ARBA" id="ARBA00023242"/>
    </source>
</evidence>
<comment type="subcellular location">
    <subcellularLocation>
        <location evidence="2 10">Nucleus</location>
        <location evidence="2 10">Nucleolus</location>
    </subcellularLocation>
</comment>
<evidence type="ECO:0000256" key="4">
    <source>
        <dbReference type="ARBA" id="ARBA00011192"/>
    </source>
</evidence>
<dbReference type="GO" id="GO:0019843">
    <property type="term" value="F:rRNA binding"/>
    <property type="evidence" value="ECO:0007669"/>
    <property type="project" value="TreeGrafter"/>
</dbReference>
<dbReference type="InterPro" id="IPR027417">
    <property type="entry name" value="P-loop_NTPase"/>
</dbReference>
<evidence type="ECO:0000313" key="14">
    <source>
        <dbReference type="EMBL" id="PRT54083.1"/>
    </source>
</evidence>
<evidence type="ECO:0000256" key="2">
    <source>
        <dbReference type="ARBA" id="ARBA00004604"/>
    </source>
</evidence>
<keyword evidence="9 10" id="KW-0687">Ribonucleoprotein</keyword>
<evidence type="ECO:0000256" key="3">
    <source>
        <dbReference type="ARBA" id="ARBA00009223"/>
    </source>
</evidence>
<dbReference type="GO" id="GO:0032040">
    <property type="term" value="C:small-subunit processome"/>
    <property type="evidence" value="ECO:0007669"/>
    <property type="project" value="TreeGrafter"/>
</dbReference>
<dbReference type="InterPro" id="IPR010678">
    <property type="entry name" value="UTP25"/>
</dbReference>
<dbReference type="GeneID" id="36515452"/>
<evidence type="ECO:0000256" key="7">
    <source>
        <dbReference type="ARBA" id="ARBA00022552"/>
    </source>
</evidence>
<evidence type="ECO:0000313" key="15">
    <source>
        <dbReference type="Proteomes" id="UP000238350"/>
    </source>
</evidence>
<sequence length="615" mass="70533">MKKVRSEDDGQENQAYKALLTLLDDGETLVHKLPKQRAVEIQSKGNIEGASDNEEEEESDDEIQVEDDNEGDCKDPFEWHFASADLENVDTPTKWKSVKRQLVELGSRSVLQLPDPAIDLGQVPKVSGIGSLKLKYRIIKPFEQVNPELSSLQTELAGPLFGYQDIFVSNRTWENAQQIQNLYVLHAMNHILKTRDRILKNNNRLSADTNLEPKDQGYTRPKVLFLVPTRNSAVKLVETIIAVSGLSQIESKKRFMGAFNEKTEPAGNKPEDFQQLFAGNTNDLFCLGIKFTRQAVKLYSSFYSSDIIVASPLGLRMIIGNEGDKKREFDFLSSIELMVVDQLDAIQMQSWENLTHIFRHANLMPKESHGCDFSRIRPWYLDQKAKLLRQTVLVSAYTTPEMSNLMSKQCLNIGGKLRCRLEYHGSMATIGARIRQVYHRLPPVSFDREANERFDYFTNVLLPGLLRGASHDGTLVFIPSYLDFVRVRNYMEKHNHSFVVLSEYTSQSQVSRGRTYFADGRSKIMLYSQRLHHFRRYNIKGCKNIVFYGLPDNPKFYQEIVRFLARTSIEKGIDPDLLRVQVAYSKWDSLKLERIVGSNRVGPLVEGLNDMYEFF</sequence>
<dbReference type="GO" id="GO:0000462">
    <property type="term" value="P:maturation of SSU-rRNA from tricistronic rRNA transcript (SSU-rRNA, 5.8S rRNA, LSU-rRNA)"/>
    <property type="evidence" value="ECO:0007669"/>
    <property type="project" value="TreeGrafter"/>
</dbReference>
<keyword evidence="15" id="KW-1185">Reference proteome</keyword>
<dbReference type="STRING" id="45607.A0A2T0FGF6"/>
<evidence type="ECO:0000256" key="5">
    <source>
        <dbReference type="ARBA" id="ARBA00015422"/>
    </source>
</evidence>
<dbReference type="Pfam" id="PF22916">
    <property type="entry name" value="UTP25_NTPase-like"/>
    <property type="match status" value="1"/>
</dbReference>
<dbReference type="SUPFAM" id="SSF52540">
    <property type="entry name" value="P-loop containing nucleoside triphosphate hydrolases"/>
    <property type="match status" value="1"/>
</dbReference>
<evidence type="ECO:0000259" key="12">
    <source>
        <dbReference type="Pfam" id="PF06862"/>
    </source>
</evidence>
<dbReference type="AlphaFoldDB" id="A0A2T0FGF6"/>
<comment type="function">
    <text evidence="1 10">DEAD-box RNA helicase-like protein required for pre-18S rRNA processing, specifically at sites A0, A1, and A2.</text>
</comment>
<dbReference type="GO" id="GO:0034511">
    <property type="term" value="F:U3 snoRNA binding"/>
    <property type="evidence" value="ECO:0007669"/>
    <property type="project" value="InterPro"/>
</dbReference>
<evidence type="ECO:0000256" key="11">
    <source>
        <dbReference type="SAM" id="MobiDB-lite"/>
    </source>
</evidence>
<accession>A0A2T0FGF6</accession>
<dbReference type="PANTHER" id="PTHR12933">
    <property type="entry name" value="ORF PROTEIN-RELATED"/>
    <property type="match status" value="1"/>
</dbReference>
<dbReference type="InterPro" id="IPR053940">
    <property type="entry name" value="UTP25_NTPase-like"/>
</dbReference>
<dbReference type="OrthoDB" id="10264378at2759"/>
<comment type="similarity">
    <text evidence="3 10">Belongs to the UTP25 family.</text>
</comment>
<evidence type="ECO:0000256" key="9">
    <source>
        <dbReference type="ARBA" id="ARBA00023274"/>
    </source>
</evidence>
<dbReference type="RefSeq" id="XP_024664029.1">
    <property type="nucleotide sequence ID" value="XM_024808261.1"/>
</dbReference>
<dbReference type="EMBL" id="NDIQ01000001">
    <property type="protein sequence ID" value="PRT54083.1"/>
    <property type="molecule type" value="Genomic_DNA"/>
</dbReference>
<gene>
    <name evidence="14" type="ORF">B9G98_01703</name>
</gene>
<dbReference type="InterPro" id="IPR053939">
    <property type="entry name" value="UTP25_C"/>
</dbReference>
<evidence type="ECO:0000256" key="10">
    <source>
        <dbReference type="RuleBase" id="RU365070"/>
    </source>
</evidence>
<evidence type="ECO:0000259" key="13">
    <source>
        <dbReference type="Pfam" id="PF22916"/>
    </source>
</evidence>
<dbReference type="PANTHER" id="PTHR12933:SF0">
    <property type="entry name" value="U3 SMALL NUCLEOLAR RNA-ASSOCIATED PROTEIN 25 HOMOLOG"/>
    <property type="match status" value="1"/>
</dbReference>